<sequence>MRLTVRPPLPVDCQRCWACQSRGIYRLSRPHRGDSACAGHQSRPCSLPALVDERQVAVQLRIGPDVCGGHAARICSHGRAGGQPAPGLPYSAHFGQPYHQRGPPQAHLLADLAILGRLPCQLAAPLLHRRPVCTSARIISYAVHRLRVDLCG</sequence>
<dbReference type="EMBL" id="GL349451">
    <property type="protein sequence ID" value="KNC48491.1"/>
    <property type="molecule type" value="Genomic_DNA"/>
</dbReference>
<dbReference type="RefSeq" id="XP_013758670.1">
    <property type="nucleotide sequence ID" value="XM_013903216.1"/>
</dbReference>
<dbReference type="AlphaFoldDB" id="A0A0L0D8T5"/>
<evidence type="ECO:0000313" key="1">
    <source>
        <dbReference type="EMBL" id="KNC48491.1"/>
    </source>
</evidence>
<reference evidence="1 2" key="1">
    <citation type="submission" date="2010-05" db="EMBL/GenBank/DDBJ databases">
        <title>The Genome Sequence of Thecamonas trahens ATCC 50062.</title>
        <authorList>
            <consortium name="The Broad Institute Genome Sequencing Platform"/>
            <person name="Russ C."/>
            <person name="Cuomo C."/>
            <person name="Shea T."/>
            <person name="Young S.K."/>
            <person name="Zeng Q."/>
            <person name="Koehrsen M."/>
            <person name="Haas B."/>
            <person name="Borodovsky M."/>
            <person name="Guigo R."/>
            <person name="Alvarado L."/>
            <person name="Berlin A."/>
            <person name="Bochicchio J."/>
            <person name="Borenstein D."/>
            <person name="Chapman S."/>
            <person name="Chen Z."/>
            <person name="Freedman E."/>
            <person name="Gellesch M."/>
            <person name="Goldberg J."/>
            <person name="Griggs A."/>
            <person name="Gujja S."/>
            <person name="Heilman E."/>
            <person name="Heiman D."/>
            <person name="Hepburn T."/>
            <person name="Howarth C."/>
            <person name="Jen D."/>
            <person name="Larson L."/>
            <person name="Mehta T."/>
            <person name="Park D."/>
            <person name="Pearson M."/>
            <person name="Roberts A."/>
            <person name="Saif S."/>
            <person name="Shenoy N."/>
            <person name="Sisk P."/>
            <person name="Stolte C."/>
            <person name="Sykes S."/>
            <person name="Thomson T."/>
            <person name="Walk T."/>
            <person name="White J."/>
            <person name="Yandava C."/>
            <person name="Burger G."/>
            <person name="Gray M.W."/>
            <person name="Holland P.W.H."/>
            <person name="King N."/>
            <person name="Lang F.B.F."/>
            <person name="Roger A.J."/>
            <person name="Ruiz-Trillo I."/>
            <person name="Lander E."/>
            <person name="Nusbaum C."/>
        </authorList>
    </citation>
    <scope>NUCLEOTIDE SEQUENCE [LARGE SCALE GENOMIC DNA]</scope>
    <source>
        <strain evidence="1 2">ATCC 50062</strain>
    </source>
</reference>
<protein>
    <submittedName>
        <fullName evidence="1">Uncharacterized protein</fullName>
    </submittedName>
</protein>
<name>A0A0L0D8T5_THETB</name>
<gene>
    <name evidence="1" type="ORF">AMSG_11835</name>
</gene>
<dbReference type="GeneID" id="25569750"/>
<dbReference type="Proteomes" id="UP000054408">
    <property type="component" value="Unassembled WGS sequence"/>
</dbReference>
<accession>A0A0L0D8T5</accession>
<keyword evidence="2" id="KW-1185">Reference proteome</keyword>
<proteinExistence type="predicted"/>
<evidence type="ECO:0000313" key="2">
    <source>
        <dbReference type="Proteomes" id="UP000054408"/>
    </source>
</evidence>
<organism evidence="1 2">
    <name type="scientific">Thecamonas trahens ATCC 50062</name>
    <dbReference type="NCBI Taxonomy" id="461836"/>
    <lineage>
        <taxon>Eukaryota</taxon>
        <taxon>Apusozoa</taxon>
        <taxon>Apusomonadida</taxon>
        <taxon>Apusomonadidae</taxon>
        <taxon>Thecamonas</taxon>
    </lineage>
</organism>